<gene>
    <name evidence="3" type="ORF">ACFQ5P_11530</name>
</gene>
<keyword evidence="1" id="KW-0460">Magnesium</keyword>
<feature type="domain" description="MobA-like NTP transferase" evidence="2">
    <location>
        <begin position="5"/>
        <end position="156"/>
    </location>
</feature>
<dbReference type="InterPro" id="IPR029044">
    <property type="entry name" value="Nucleotide-diphossugar_trans"/>
</dbReference>
<dbReference type="GO" id="GO:0016740">
    <property type="term" value="F:transferase activity"/>
    <property type="evidence" value="ECO:0007669"/>
    <property type="project" value="UniProtKB-KW"/>
</dbReference>
<keyword evidence="3" id="KW-0808">Transferase</keyword>
<dbReference type="PANTHER" id="PTHR43777">
    <property type="entry name" value="MOLYBDENUM COFACTOR CYTIDYLYLTRANSFERASE"/>
    <property type="match status" value="1"/>
</dbReference>
<dbReference type="Pfam" id="PF12804">
    <property type="entry name" value="NTP_transf_3"/>
    <property type="match status" value="1"/>
</dbReference>
<dbReference type="Proteomes" id="UP001597302">
    <property type="component" value="Unassembled WGS sequence"/>
</dbReference>
<proteinExistence type="predicted"/>
<dbReference type="Gene3D" id="3.90.550.10">
    <property type="entry name" value="Spore Coat Polysaccharide Biosynthesis Protein SpsA, Chain A"/>
    <property type="match status" value="1"/>
</dbReference>
<evidence type="ECO:0000256" key="1">
    <source>
        <dbReference type="ARBA" id="ARBA00022842"/>
    </source>
</evidence>
<accession>A0ABW4E030</accession>
<dbReference type="PANTHER" id="PTHR43777:SF1">
    <property type="entry name" value="MOLYBDENUM COFACTOR CYTIDYLYLTRANSFERASE"/>
    <property type="match status" value="1"/>
</dbReference>
<evidence type="ECO:0000313" key="4">
    <source>
        <dbReference type="Proteomes" id="UP001597302"/>
    </source>
</evidence>
<comment type="caution">
    <text evidence="3">The sequence shown here is derived from an EMBL/GenBank/DDBJ whole genome shotgun (WGS) entry which is preliminary data.</text>
</comment>
<protein>
    <submittedName>
        <fullName evidence="3">NTP transferase domain-containing protein</fullName>
    </submittedName>
</protein>
<dbReference type="SUPFAM" id="SSF53448">
    <property type="entry name" value="Nucleotide-diphospho-sugar transferases"/>
    <property type="match status" value="1"/>
</dbReference>
<dbReference type="InterPro" id="IPR025877">
    <property type="entry name" value="MobA-like_NTP_Trfase"/>
</dbReference>
<sequence length="177" mass="18964">MIRTGLLLAAGASRRFGPQDKLLAPLRGQPLVAHAAQAMRSTDLDHRIAVIANPDLTPWLEGFRIILIAQGQQSDSLRAGLQAAGIPDRLLIVLGDMPDITAAHLSRIIATTTDDLPACSHDGRSPLPPACFPRQSLGALETLTADQGAARLLRQLPPAQYITAPTLLRDIDHPEDL</sequence>
<dbReference type="RefSeq" id="WP_165571033.1">
    <property type="nucleotide sequence ID" value="NZ_CBCSAJ010000003.1"/>
</dbReference>
<keyword evidence="4" id="KW-1185">Reference proteome</keyword>
<dbReference type="CDD" id="cd04182">
    <property type="entry name" value="GT_2_like_f"/>
    <property type="match status" value="1"/>
</dbReference>
<dbReference type="EMBL" id="JBHTOQ010000022">
    <property type="protein sequence ID" value="MFD1481926.1"/>
    <property type="molecule type" value="Genomic_DNA"/>
</dbReference>
<name>A0ABW4E030_9RHOB</name>
<evidence type="ECO:0000313" key="3">
    <source>
        <dbReference type="EMBL" id="MFD1481926.1"/>
    </source>
</evidence>
<organism evidence="3 4">
    <name type="scientific">Paracoccus nototheniae</name>
    <dbReference type="NCBI Taxonomy" id="2489002"/>
    <lineage>
        <taxon>Bacteria</taxon>
        <taxon>Pseudomonadati</taxon>
        <taxon>Pseudomonadota</taxon>
        <taxon>Alphaproteobacteria</taxon>
        <taxon>Rhodobacterales</taxon>
        <taxon>Paracoccaceae</taxon>
        <taxon>Paracoccus</taxon>
    </lineage>
</organism>
<evidence type="ECO:0000259" key="2">
    <source>
        <dbReference type="Pfam" id="PF12804"/>
    </source>
</evidence>
<reference evidence="4" key="1">
    <citation type="journal article" date="2019" name="Int. J. Syst. Evol. Microbiol.">
        <title>The Global Catalogue of Microorganisms (GCM) 10K type strain sequencing project: providing services to taxonomists for standard genome sequencing and annotation.</title>
        <authorList>
            <consortium name="The Broad Institute Genomics Platform"/>
            <consortium name="The Broad Institute Genome Sequencing Center for Infectious Disease"/>
            <person name="Wu L."/>
            <person name="Ma J."/>
        </authorList>
    </citation>
    <scope>NUCLEOTIDE SEQUENCE [LARGE SCALE GENOMIC DNA]</scope>
    <source>
        <strain evidence="4">CCM 8875</strain>
    </source>
</reference>